<proteinExistence type="predicted"/>
<keyword evidence="2" id="KW-1185">Reference proteome</keyword>
<gene>
    <name evidence="1" type="ORF">ASPCAL02771</name>
</gene>
<dbReference type="EMBL" id="CDMC01000002">
    <property type="protein sequence ID" value="CEN60330.1"/>
    <property type="molecule type" value="Genomic_DNA"/>
</dbReference>
<dbReference type="AlphaFoldDB" id="A0A0U5GLG7"/>
<evidence type="ECO:0000313" key="1">
    <source>
        <dbReference type="EMBL" id="CEN60330.1"/>
    </source>
</evidence>
<accession>A0A0U5GLG7</accession>
<dbReference type="OrthoDB" id="10356629at2759"/>
<sequence length="190" mass="21276">MPRLPPDDLWIAYGQRHIKLQTGKDEFLPWIVDHPAHWILAVGPSDDRDHCTVYHVKGGPRNYKHAVEQDVSLNAEAIESIAKVGTIPVAQRAAFKKIVETPVPQRCQDYVAHVLLLLAREKIISMEVAEYHGRQVDKSVYAQLVDGPDPAVDVDPKDVEPVNAAGASRKCERFARKNRLGLLVYDACLQ</sequence>
<evidence type="ECO:0000313" key="2">
    <source>
        <dbReference type="Proteomes" id="UP000054771"/>
    </source>
</evidence>
<dbReference type="InterPro" id="IPR046670">
    <property type="entry name" value="DUF6540"/>
</dbReference>
<dbReference type="Pfam" id="PF20174">
    <property type="entry name" value="DUF6540"/>
    <property type="match status" value="1"/>
</dbReference>
<organism evidence="1 2">
    <name type="scientific">Aspergillus calidoustus</name>
    <dbReference type="NCBI Taxonomy" id="454130"/>
    <lineage>
        <taxon>Eukaryota</taxon>
        <taxon>Fungi</taxon>
        <taxon>Dikarya</taxon>
        <taxon>Ascomycota</taxon>
        <taxon>Pezizomycotina</taxon>
        <taxon>Eurotiomycetes</taxon>
        <taxon>Eurotiomycetidae</taxon>
        <taxon>Eurotiales</taxon>
        <taxon>Aspergillaceae</taxon>
        <taxon>Aspergillus</taxon>
        <taxon>Aspergillus subgen. Nidulantes</taxon>
    </lineage>
</organism>
<reference evidence="2" key="1">
    <citation type="journal article" date="2016" name="Genome Announc.">
        <title>Draft genome sequences of fungus Aspergillus calidoustus.</title>
        <authorList>
            <person name="Horn F."/>
            <person name="Linde J."/>
            <person name="Mattern D.J."/>
            <person name="Walther G."/>
            <person name="Guthke R."/>
            <person name="Scherlach K."/>
            <person name="Martin K."/>
            <person name="Brakhage A.A."/>
            <person name="Petzke L."/>
            <person name="Valiante V."/>
        </authorList>
    </citation>
    <scope>NUCLEOTIDE SEQUENCE [LARGE SCALE GENOMIC DNA]</scope>
    <source>
        <strain evidence="2">SF006504</strain>
    </source>
</reference>
<protein>
    <submittedName>
        <fullName evidence="1">Uncharacterized protein</fullName>
    </submittedName>
</protein>
<dbReference type="Proteomes" id="UP000054771">
    <property type="component" value="Unassembled WGS sequence"/>
</dbReference>
<name>A0A0U5GLG7_ASPCI</name>